<feature type="region of interest" description="Disordered" evidence="10">
    <location>
        <begin position="576"/>
        <end position="606"/>
    </location>
</feature>
<sequence>MSFSMSRRPPAGPQKGGSVGTLVRRVLTACRSALVSIALLSGVINVLYLTGSFFMLEVYDRVLPSRSVPTLVGLGLLAAMLFAFQGVLDLIRGRMLVRIGGVFDESVSGPMFQAMMRAPLVAKGSEAGAALRDADQIRSFISSGGPVALFDLPWMPLYVGICFLFHPLIGIAALVGALILIVTTILTEVMTRTPMRDAVRFAGRRASLAEAARRNAETVHALGMGGRIERLWSRINADYMRSHQKASDVSGGFGSFSKVMRMMVQSGVLAVGAFLVIRQDATAGIIIASSILSARSLAPVELAVANWKNFQAARLSWRRLNDLLAAFPEREEPLALPAPQASLAVEGISVVPTGGRAIVLHEIAFGLKAGSGLGVIGPSGSGKSTLARALVGIWRPVAGKVRIDGAALDQWSPDSLGRHVGYLPQDVVLFDGTVAENIARFDETPDAEAVVAAAKAAGVHDLIVRLPQGYDTPVGEGGEALSGGQRQRVGLARALYRDPFLVVLDEPNAHLDSAGEEALVRAIASVRARGGIVVIGAHRPSALSEVDHMLVLSEGRQQIFGPRDEVLAKLRAGIRPAPPPHPMPQRPAPAGAAAVRPAQGGVAGGMTGGMSGGMSAGMSAGMSGSITATAGAASPAIFQVVSEPKKEG</sequence>
<evidence type="ECO:0000313" key="15">
    <source>
        <dbReference type="Proteomes" id="UP000186406"/>
    </source>
</evidence>
<keyword evidence="5 11" id="KW-0812">Transmembrane</keyword>
<dbReference type="InterPro" id="IPR027417">
    <property type="entry name" value="P-loop_NTPase"/>
</dbReference>
<dbReference type="InterPro" id="IPR003439">
    <property type="entry name" value="ABC_transporter-like_ATP-bd"/>
</dbReference>
<dbReference type="InterPro" id="IPR010128">
    <property type="entry name" value="ATPase_T1SS_PrtD-like"/>
</dbReference>
<feature type="transmembrane region" description="Helical" evidence="11">
    <location>
        <begin position="33"/>
        <end position="56"/>
    </location>
</feature>
<evidence type="ECO:0000259" key="13">
    <source>
        <dbReference type="PROSITE" id="PS50929"/>
    </source>
</evidence>
<evidence type="ECO:0000256" key="6">
    <source>
        <dbReference type="ARBA" id="ARBA00022741"/>
    </source>
</evidence>
<dbReference type="CDD" id="cd03246">
    <property type="entry name" value="ABCC_Protease_Secretion"/>
    <property type="match status" value="1"/>
</dbReference>
<dbReference type="InterPro" id="IPR017871">
    <property type="entry name" value="ABC_transporter-like_CS"/>
</dbReference>
<evidence type="ECO:0000256" key="10">
    <source>
        <dbReference type="SAM" id="MobiDB-lite"/>
    </source>
</evidence>
<dbReference type="Pfam" id="PF00664">
    <property type="entry name" value="ABC_membrane"/>
    <property type="match status" value="1"/>
</dbReference>
<dbReference type="SUPFAM" id="SSF52540">
    <property type="entry name" value="P-loop containing nucleoside triphosphate hydrolases"/>
    <property type="match status" value="1"/>
</dbReference>
<dbReference type="AlphaFoldDB" id="A0A1M7ZGW7"/>
<dbReference type="GO" id="GO:0030253">
    <property type="term" value="P:protein secretion by the type I secretion system"/>
    <property type="evidence" value="ECO:0007669"/>
    <property type="project" value="InterPro"/>
</dbReference>
<comment type="subcellular location">
    <subcellularLocation>
        <location evidence="1">Cell membrane</location>
        <topology evidence="1">Multi-pass membrane protein</topology>
    </subcellularLocation>
</comment>
<organism evidence="14 15">
    <name type="scientific">Pseudoxanthobacter soli DSM 19599</name>
    <dbReference type="NCBI Taxonomy" id="1123029"/>
    <lineage>
        <taxon>Bacteria</taxon>
        <taxon>Pseudomonadati</taxon>
        <taxon>Pseudomonadota</taxon>
        <taxon>Alphaproteobacteria</taxon>
        <taxon>Hyphomicrobiales</taxon>
        <taxon>Segnochrobactraceae</taxon>
        <taxon>Pseudoxanthobacter</taxon>
    </lineage>
</organism>
<feature type="domain" description="ABC transmembrane type-1" evidence="13">
    <location>
        <begin position="37"/>
        <end position="312"/>
    </location>
</feature>
<keyword evidence="9 11" id="KW-0472">Membrane</keyword>
<keyword evidence="7 14" id="KW-0067">ATP-binding</keyword>
<dbReference type="InterPro" id="IPR011527">
    <property type="entry name" value="ABC1_TM_dom"/>
</dbReference>
<dbReference type="InterPro" id="IPR039421">
    <property type="entry name" value="Type_1_exporter"/>
</dbReference>
<dbReference type="STRING" id="1123029.SAMN02745172_01587"/>
<dbReference type="Gene3D" id="3.40.50.300">
    <property type="entry name" value="P-loop containing nucleotide triphosphate hydrolases"/>
    <property type="match status" value="1"/>
</dbReference>
<feature type="transmembrane region" description="Helical" evidence="11">
    <location>
        <begin position="68"/>
        <end position="88"/>
    </location>
</feature>
<evidence type="ECO:0000256" key="2">
    <source>
        <dbReference type="ARBA" id="ARBA00005417"/>
    </source>
</evidence>
<proteinExistence type="inferred from homology"/>
<keyword evidence="8 11" id="KW-1133">Transmembrane helix</keyword>
<dbReference type="GO" id="GO:0005524">
    <property type="term" value="F:ATP binding"/>
    <property type="evidence" value="ECO:0007669"/>
    <property type="project" value="UniProtKB-KW"/>
</dbReference>
<protein>
    <submittedName>
        <fullName evidence="14">ATP-binding cassette, subfamily C</fullName>
    </submittedName>
</protein>
<gene>
    <name evidence="14" type="ORF">SAMN02745172_01587</name>
</gene>
<evidence type="ECO:0000256" key="5">
    <source>
        <dbReference type="ARBA" id="ARBA00022692"/>
    </source>
</evidence>
<feature type="compositionally biased region" description="Low complexity" evidence="10">
    <location>
        <begin position="588"/>
        <end position="600"/>
    </location>
</feature>
<keyword evidence="3" id="KW-0813">Transport</keyword>
<dbReference type="EMBL" id="FRXO01000003">
    <property type="protein sequence ID" value="SHO64117.1"/>
    <property type="molecule type" value="Genomic_DNA"/>
</dbReference>
<dbReference type="PROSITE" id="PS50893">
    <property type="entry name" value="ABC_TRANSPORTER_2"/>
    <property type="match status" value="1"/>
</dbReference>
<dbReference type="Pfam" id="PF00005">
    <property type="entry name" value="ABC_tran"/>
    <property type="match status" value="1"/>
</dbReference>
<dbReference type="Gene3D" id="1.20.1560.10">
    <property type="entry name" value="ABC transporter type 1, transmembrane domain"/>
    <property type="match status" value="1"/>
</dbReference>
<keyword evidence="6" id="KW-0547">Nucleotide-binding</keyword>
<dbReference type="SMART" id="SM00382">
    <property type="entry name" value="AAA"/>
    <property type="match status" value="1"/>
</dbReference>
<dbReference type="GO" id="GO:0140359">
    <property type="term" value="F:ABC-type transporter activity"/>
    <property type="evidence" value="ECO:0007669"/>
    <property type="project" value="InterPro"/>
</dbReference>
<dbReference type="PANTHER" id="PTHR24221">
    <property type="entry name" value="ATP-BINDING CASSETTE SUB-FAMILY B"/>
    <property type="match status" value="1"/>
</dbReference>
<keyword evidence="15" id="KW-1185">Reference proteome</keyword>
<name>A0A1M7ZGW7_9HYPH</name>
<dbReference type="PANTHER" id="PTHR24221:SF248">
    <property type="entry name" value="ABC TRANSPORTER TRANSMEMBRANE REGION"/>
    <property type="match status" value="1"/>
</dbReference>
<evidence type="ECO:0000256" key="1">
    <source>
        <dbReference type="ARBA" id="ARBA00004651"/>
    </source>
</evidence>
<dbReference type="InterPro" id="IPR003593">
    <property type="entry name" value="AAA+_ATPase"/>
</dbReference>
<evidence type="ECO:0000259" key="12">
    <source>
        <dbReference type="PROSITE" id="PS50893"/>
    </source>
</evidence>
<comment type="similarity">
    <text evidence="2">Belongs to the ABC transporter superfamily.</text>
</comment>
<feature type="compositionally biased region" description="Pro residues" evidence="10">
    <location>
        <begin position="576"/>
        <end position="587"/>
    </location>
</feature>
<dbReference type="Proteomes" id="UP000186406">
    <property type="component" value="Unassembled WGS sequence"/>
</dbReference>
<dbReference type="SUPFAM" id="SSF90123">
    <property type="entry name" value="ABC transporter transmembrane region"/>
    <property type="match status" value="1"/>
</dbReference>
<dbReference type="GO" id="GO:0016887">
    <property type="term" value="F:ATP hydrolysis activity"/>
    <property type="evidence" value="ECO:0007669"/>
    <property type="project" value="InterPro"/>
</dbReference>
<evidence type="ECO:0000256" key="11">
    <source>
        <dbReference type="SAM" id="Phobius"/>
    </source>
</evidence>
<dbReference type="CDD" id="cd18586">
    <property type="entry name" value="ABC_6TM_PrtD_like"/>
    <property type="match status" value="1"/>
</dbReference>
<dbReference type="PROSITE" id="PS00211">
    <property type="entry name" value="ABC_TRANSPORTER_1"/>
    <property type="match status" value="1"/>
</dbReference>
<dbReference type="FunFam" id="3.40.50.300:FF:001444">
    <property type="entry name" value="ABC transporter ATP-binding protein"/>
    <property type="match status" value="1"/>
</dbReference>
<dbReference type="GO" id="GO:0030256">
    <property type="term" value="C:type I protein secretion system complex"/>
    <property type="evidence" value="ECO:0007669"/>
    <property type="project" value="InterPro"/>
</dbReference>
<evidence type="ECO:0000256" key="3">
    <source>
        <dbReference type="ARBA" id="ARBA00022448"/>
    </source>
</evidence>
<dbReference type="InterPro" id="IPR047957">
    <property type="entry name" value="ABC_AprD-like_6TM"/>
</dbReference>
<keyword evidence="4" id="KW-1003">Cell membrane</keyword>
<evidence type="ECO:0000256" key="8">
    <source>
        <dbReference type="ARBA" id="ARBA00022989"/>
    </source>
</evidence>
<evidence type="ECO:0000256" key="9">
    <source>
        <dbReference type="ARBA" id="ARBA00023136"/>
    </source>
</evidence>
<feature type="transmembrane region" description="Helical" evidence="11">
    <location>
        <begin position="157"/>
        <end position="186"/>
    </location>
</feature>
<accession>A0A1M7ZGW7</accession>
<feature type="domain" description="ABC transporter" evidence="12">
    <location>
        <begin position="345"/>
        <end position="579"/>
    </location>
</feature>
<dbReference type="GO" id="GO:0034040">
    <property type="term" value="F:ATPase-coupled lipid transmembrane transporter activity"/>
    <property type="evidence" value="ECO:0007669"/>
    <property type="project" value="TreeGrafter"/>
</dbReference>
<dbReference type="NCBIfam" id="TIGR01842">
    <property type="entry name" value="type_I_sec_PrtD"/>
    <property type="match status" value="1"/>
</dbReference>
<evidence type="ECO:0000256" key="7">
    <source>
        <dbReference type="ARBA" id="ARBA00022840"/>
    </source>
</evidence>
<reference evidence="14 15" key="1">
    <citation type="submission" date="2016-12" db="EMBL/GenBank/DDBJ databases">
        <authorList>
            <person name="Song W.-J."/>
            <person name="Kurnit D.M."/>
        </authorList>
    </citation>
    <scope>NUCLEOTIDE SEQUENCE [LARGE SCALE GENOMIC DNA]</scope>
    <source>
        <strain evidence="14 15">DSM 19599</strain>
    </source>
</reference>
<evidence type="ECO:0000256" key="4">
    <source>
        <dbReference type="ARBA" id="ARBA00022475"/>
    </source>
</evidence>
<dbReference type="InterPro" id="IPR036640">
    <property type="entry name" value="ABC1_TM_sf"/>
</dbReference>
<evidence type="ECO:0000313" key="14">
    <source>
        <dbReference type="EMBL" id="SHO64117.1"/>
    </source>
</evidence>
<dbReference type="GO" id="GO:0005886">
    <property type="term" value="C:plasma membrane"/>
    <property type="evidence" value="ECO:0007669"/>
    <property type="project" value="UniProtKB-SubCell"/>
</dbReference>
<dbReference type="PROSITE" id="PS50929">
    <property type="entry name" value="ABC_TM1F"/>
    <property type="match status" value="1"/>
</dbReference>